<dbReference type="EMBL" id="MCBR01002357">
    <property type="protein sequence ID" value="RKF81663.1"/>
    <property type="molecule type" value="Genomic_DNA"/>
</dbReference>
<sequence length="143" mass="15936">MALVDGGQIIKRDWRARLIEASIRNKYYQIELSVIPFYITRDRFSDALILVLMIKLSFQLCGGCKASAQTRLVCLDIRALFAATTGQRRARLGVNALSKAMIRKVNSPDLFPRTVADPGEIQIGLSVTSISNTRERQRVGAPL</sequence>
<accession>A0A420J4G9</accession>
<comment type="caution">
    <text evidence="1">The sequence shown here is derived from an EMBL/GenBank/DDBJ whole genome shotgun (WGS) entry which is preliminary data.</text>
</comment>
<evidence type="ECO:0000313" key="2">
    <source>
        <dbReference type="Proteomes" id="UP000285405"/>
    </source>
</evidence>
<organism evidence="1 2">
    <name type="scientific">Golovinomyces cichoracearum</name>
    <dbReference type="NCBI Taxonomy" id="62708"/>
    <lineage>
        <taxon>Eukaryota</taxon>
        <taxon>Fungi</taxon>
        <taxon>Dikarya</taxon>
        <taxon>Ascomycota</taxon>
        <taxon>Pezizomycotina</taxon>
        <taxon>Leotiomycetes</taxon>
        <taxon>Erysiphales</taxon>
        <taxon>Erysiphaceae</taxon>
        <taxon>Golovinomyces</taxon>
    </lineage>
</organism>
<name>A0A420J4G9_9PEZI</name>
<dbReference type="AlphaFoldDB" id="A0A420J4G9"/>
<gene>
    <name evidence="1" type="ORF">GcC1_023020</name>
</gene>
<dbReference type="Proteomes" id="UP000285405">
    <property type="component" value="Unassembled WGS sequence"/>
</dbReference>
<proteinExistence type="predicted"/>
<reference evidence="1 2" key="1">
    <citation type="journal article" date="2018" name="BMC Genomics">
        <title>Comparative genome analyses reveal sequence features reflecting distinct modes of host-adaptation between dicot and monocot powdery mildew.</title>
        <authorList>
            <person name="Wu Y."/>
            <person name="Ma X."/>
            <person name="Pan Z."/>
            <person name="Kale S.D."/>
            <person name="Song Y."/>
            <person name="King H."/>
            <person name="Zhang Q."/>
            <person name="Presley C."/>
            <person name="Deng X."/>
            <person name="Wei C.I."/>
            <person name="Xiao S."/>
        </authorList>
    </citation>
    <scope>NUCLEOTIDE SEQUENCE [LARGE SCALE GENOMIC DNA]</scope>
    <source>
        <strain evidence="1">UCSC1</strain>
    </source>
</reference>
<protein>
    <submittedName>
        <fullName evidence="1">Uncharacterized protein</fullName>
    </submittedName>
</protein>
<evidence type="ECO:0000313" key="1">
    <source>
        <dbReference type="EMBL" id="RKF81663.1"/>
    </source>
</evidence>